<dbReference type="InterPro" id="IPR051485">
    <property type="entry name" value="SR-CTD_assoc_factor"/>
</dbReference>
<feature type="compositionally biased region" description="Polar residues" evidence="2">
    <location>
        <begin position="243"/>
        <end position="256"/>
    </location>
</feature>
<evidence type="ECO:0000313" key="5">
    <source>
        <dbReference type="Proteomes" id="UP000605970"/>
    </source>
</evidence>
<dbReference type="PANTHER" id="PTHR23140:SF4">
    <property type="entry name" value="PROTEIN CBR-NRD-1"/>
    <property type="match status" value="1"/>
</dbReference>
<dbReference type="SMART" id="SM00582">
    <property type="entry name" value="RPR"/>
    <property type="match status" value="1"/>
</dbReference>
<keyword evidence="5" id="KW-1185">Reference proteome</keyword>
<evidence type="ECO:0000259" key="3">
    <source>
        <dbReference type="PROSITE" id="PS51391"/>
    </source>
</evidence>
<organism evidence="4 5">
    <name type="scientific">Meloidogyne graminicola</name>
    <dbReference type="NCBI Taxonomy" id="189291"/>
    <lineage>
        <taxon>Eukaryota</taxon>
        <taxon>Metazoa</taxon>
        <taxon>Ecdysozoa</taxon>
        <taxon>Nematoda</taxon>
        <taxon>Chromadorea</taxon>
        <taxon>Rhabditida</taxon>
        <taxon>Tylenchina</taxon>
        <taxon>Tylenchomorpha</taxon>
        <taxon>Tylenchoidea</taxon>
        <taxon>Meloidogynidae</taxon>
        <taxon>Meloidogyninae</taxon>
        <taxon>Meloidogyne</taxon>
    </lineage>
</organism>
<feature type="region of interest" description="Disordered" evidence="2">
    <location>
        <begin position="491"/>
        <end position="541"/>
    </location>
</feature>
<dbReference type="AlphaFoldDB" id="A0A8S9ZKL5"/>
<dbReference type="GO" id="GO:0003723">
    <property type="term" value="F:RNA binding"/>
    <property type="evidence" value="ECO:0007669"/>
    <property type="project" value="UniProtKB-KW"/>
</dbReference>
<feature type="region of interest" description="Disordered" evidence="2">
    <location>
        <begin position="353"/>
        <end position="387"/>
    </location>
</feature>
<dbReference type="OrthoDB" id="79367at2759"/>
<evidence type="ECO:0000256" key="2">
    <source>
        <dbReference type="SAM" id="MobiDB-lite"/>
    </source>
</evidence>
<reference evidence="4" key="1">
    <citation type="journal article" date="2020" name="Ecol. Evol.">
        <title>Genome structure and content of the rice root-knot nematode (Meloidogyne graminicola).</title>
        <authorList>
            <person name="Phan N.T."/>
            <person name="Danchin E.G.J."/>
            <person name="Klopp C."/>
            <person name="Perfus-Barbeoch L."/>
            <person name="Kozlowski D.K."/>
            <person name="Koutsovoulos G.D."/>
            <person name="Lopez-Roques C."/>
            <person name="Bouchez O."/>
            <person name="Zahm M."/>
            <person name="Besnard G."/>
            <person name="Bellafiore S."/>
        </authorList>
    </citation>
    <scope>NUCLEOTIDE SEQUENCE</scope>
    <source>
        <strain evidence="4">VN-18</strain>
    </source>
</reference>
<dbReference type="SUPFAM" id="SSF48464">
    <property type="entry name" value="ENTH/VHS domain"/>
    <property type="match status" value="1"/>
</dbReference>
<feature type="compositionally biased region" description="Basic and acidic residues" evidence="2">
    <location>
        <begin position="500"/>
        <end position="519"/>
    </location>
</feature>
<evidence type="ECO:0000313" key="4">
    <source>
        <dbReference type="EMBL" id="KAF7633985.1"/>
    </source>
</evidence>
<dbReference type="Pfam" id="PF04818">
    <property type="entry name" value="CID"/>
    <property type="match status" value="1"/>
</dbReference>
<feature type="domain" description="CID" evidence="3">
    <location>
        <begin position="1"/>
        <end position="155"/>
    </location>
</feature>
<protein>
    <submittedName>
        <fullName evidence="4">CID domain-containing protein</fullName>
    </submittedName>
</protein>
<dbReference type="InterPro" id="IPR008942">
    <property type="entry name" value="ENTH_VHS"/>
</dbReference>
<dbReference type="Gene3D" id="1.25.40.90">
    <property type="match status" value="1"/>
</dbReference>
<keyword evidence="1" id="KW-0694">RNA-binding</keyword>
<comment type="caution">
    <text evidence="4">The sequence shown here is derived from an EMBL/GenBank/DDBJ whole genome shotgun (WGS) entry which is preliminary data.</text>
</comment>
<evidence type="ECO:0000256" key="1">
    <source>
        <dbReference type="ARBA" id="ARBA00022884"/>
    </source>
</evidence>
<gene>
    <name evidence="4" type="ORF">Mgra_00006613</name>
</gene>
<dbReference type="PANTHER" id="PTHR23140">
    <property type="entry name" value="RNA PROCESSING PROTEIN LD23810P"/>
    <property type="match status" value="1"/>
</dbReference>
<feature type="region of interest" description="Disordered" evidence="2">
    <location>
        <begin position="239"/>
        <end position="269"/>
    </location>
</feature>
<feature type="compositionally biased region" description="Low complexity" evidence="2">
    <location>
        <begin position="371"/>
        <end position="387"/>
    </location>
</feature>
<dbReference type="GO" id="GO:0005634">
    <property type="term" value="C:nucleus"/>
    <property type="evidence" value="ECO:0007669"/>
    <property type="project" value="TreeGrafter"/>
</dbReference>
<proteinExistence type="predicted"/>
<name>A0A8S9ZKL5_9BILA</name>
<dbReference type="Proteomes" id="UP000605970">
    <property type="component" value="Unassembled WGS sequence"/>
</dbReference>
<accession>A0A8S9ZKL5</accession>
<sequence length="557" mass="62191">MDSEVIKAFNKSLVSMQECKGGIVSKQKVVDITKAAMNAVRYFKHVVFIVERYLVKIFVLRLTIFSCRQEFKIPALYVMDSILRQAKKQYKHKDVYAPRFAINLFTTISNVLECDSQDKALEVLKVVRVINLWQAHQIFSDEVIEPILRKCQASGLDIEPAKVERLVKGEKADMQLYQQQLSNSFNISGSSVKMEAGQTPKILNMTPSNISNLSSINTSLSGGQSLDERLSQFSRQKLGIGGRSNSVTSSTTQKTNELGPRTPPLEDHDHRQLLSSLPSLIASTKNKINLNTNNNGLSGAEVIELVQPLGIPLDAIEAVAGLQRFLEERCIEQIEMEKRRQGNIKNLLSRDFDYSDEEDEGGGGGGGGNGQHHNGTHNTSTTSPLSLSSISKEKLLNMAKSVVADPINQLEMRKLVASVNKDVGITSPIKLLPQQQQPQQLPFSMPNFSFPPPGFANGNLIPGLFLQPPTSSIANFSLNTPTSIFPIMSTNQQTQQQINDKNDDNNYRNNEHNDYRRESNNNSSSSRRDSRGGGGDRSSRKRNREWYENFEKIFLFI</sequence>
<dbReference type="InterPro" id="IPR006569">
    <property type="entry name" value="CID_dom"/>
</dbReference>
<dbReference type="PROSITE" id="PS51391">
    <property type="entry name" value="CID"/>
    <property type="match status" value="1"/>
</dbReference>
<dbReference type="EMBL" id="JABEBT010000066">
    <property type="protein sequence ID" value="KAF7633985.1"/>
    <property type="molecule type" value="Genomic_DNA"/>
</dbReference>